<sequence length="410" mass="44971">MKITTIIRRIRYSLSLSLLISLTGLFGLASLSVQAGSLQQAKRLHDRLAGVPADAATLSQMQQLIDAGNAKGAAELALQHPDFYRTTLKLFASAATNRDQDVFEPLNDYSATVIGLIRDDIDYRQLLQTDLLYVGSDSLDLPPYNSTDNAHYVALEQQAVDLAQYLEPRAQSSLNAIPAAASAGVMTSRAAAKAFFYLGTNRAMFRFTLLNQLCTDLEPLQDISISPAQIRQDISRSPGGDSRLFNNNCIGCHAGMDPMAQAFAYYDYQFSDEDGSNGQIFYQAAGTVNETTQSRVQSKYHINSGNFVYGYQTENEDWANYWREGQNQSLGWSESLPGAGTGAKSLGEELANTQAFAQCQVKKVFRTVCLRQPQSLADVTALNAITDSFSSSGYRMKQVFVDTATYCMGD</sequence>
<comment type="caution">
    <text evidence="1">The sequence shown here is derived from an EMBL/GenBank/DDBJ whole genome shotgun (WGS) entry which is preliminary data.</text>
</comment>
<dbReference type="Proteomes" id="UP000242258">
    <property type="component" value="Unassembled WGS sequence"/>
</dbReference>
<accession>A0A1E7Q8G9</accession>
<gene>
    <name evidence="1" type="ORF">BI198_13645</name>
</gene>
<dbReference type="STRING" id="1628148.BI198_13645"/>
<reference evidence="2" key="1">
    <citation type="submission" date="2016-09" db="EMBL/GenBank/DDBJ databases">
        <authorList>
            <person name="Wan X."/>
            <person name="Hou S."/>
        </authorList>
    </citation>
    <scope>NUCLEOTIDE SEQUENCE [LARGE SCALE GENOMIC DNA]</scope>
    <source>
        <strain evidence="2">KH87</strain>
    </source>
</reference>
<dbReference type="AlphaFoldDB" id="A0A1E7Q8G9"/>
<evidence type="ECO:0000313" key="2">
    <source>
        <dbReference type="Proteomes" id="UP000242258"/>
    </source>
</evidence>
<proteinExistence type="predicted"/>
<dbReference type="EMBL" id="MKEK01000001">
    <property type="protein sequence ID" value="OEY70492.1"/>
    <property type="molecule type" value="Genomic_DNA"/>
</dbReference>
<protein>
    <recommendedName>
        <fullName evidence="3">DUF1585 domain-containing protein</fullName>
    </recommendedName>
</protein>
<dbReference type="RefSeq" id="WP_070050046.1">
    <property type="nucleotide sequence ID" value="NZ_CBCSDO010000002.1"/>
</dbReference>
<keyword evidence="2" id="KW-1185">Reference proteome</keyword>
<evidence type="ECO:0008006" key="3">
    <source>
        <dbReference type="Google" id="ProtNLM"/>
    </source>
</evidence>
<evidence type="ECO:0000313" key="1">
    <source>
        <dbReference type="EMBL" id="OEY70492.1"/>
    </source>
</evidence>
<name>A0A1E7Q8G9_9GAMM</name>
<organism evidence="1 2">
    <name type="scientific">Rheinheimera salexigens</name>
    <dbReference type="NCBI Taxonomy" id="1628148"/>
    <lineage>
        <taxon>Bacteria</taxon>
        <taxon>Pseudomonadati</taxon>
        <taxon>Pseudomonadota</taxon>
        <taxon>Gammaproteobacteria</taxon>
        <taxon>Chromatiales</taxon>
        <taxon>Chromatiaceae</taxon>
        <taxon>Rheinheimera</taxon>
    </lineage>
</organism>